<gene>
    <name evidence="1" type="ORF">PGQ11_008427</name>
</gene>
<dbReference type="EMBL" id="JAPCWZ010000005">
    <property type="protein sequence ID" value="KAK8862192.1"/>
    <property type="molecule type" value="Genomic_DNA"/>
</dbReference>
<sequence length="294" mass="33880">MPLLSVDNEITRLPEWNDLCQEQKDILTEFYFLRRRMHVVYPKPDSTGRTVTLEDFRPDAVTIDAANNSEQSPEGPTWLDALPDRIREAFWDLDDQRDQAYVAGIDGRIDRWLGLGIDWNWRGFKFGLDFDYKDDLLYIAVPNSTLPLEALWNSDWAKKGVRRLAIQTAPLMRMLWQPSSFDTLPFDCSVLPEGYPHFPSVAALLARLFFDMEALEELYLVTMPYMGPPEPREPKDRWGFMALPDYMARKSAGAQVSPIIVSFRRVVTKVQEILDLASSHCKLHAVVDVDARRP</sequence>
<evidence type="ECO:0000313" key="1">
    <source>
        <dbReference type="EMBL" id="KAK8862192.1"/>
    </source>
</evidence>
<protein>
    <submittedName>
        <fullName evidence="1">Uncharacterized protein</fullName>
    </submittedName>
</protein>
<accession>A0ABR2IF52</accession>
<organism evidence="1 2">
    <name type="scientific">Apiospora arundinis</name>
    <dbReference type="NCBI Taxonomy" id="335852"/>
    <lineage>
        <taxon>Eukaryota</taxon>
        <taxon>Fungi</taxon>
        <taxon>Dikarya</taxon>
        <taxon>Ascomycota</taxon>
        <taxon>Pezizomycotina</taxon>
        <taxon>Sordariomycetes</taxon>
        <taxon>Xylariomycetidae</taxon>
        <taxon>Amphisphaeriales</taxon>
        <taxon>Apiosporaceae</taxon>
        <taxon>Apiospora</taxon>
    </lineage>
</organism>
<evidence type="ECO:0000313" key="2">
    <source>
        <dbReference type="Proteomes" id="UP001390339"/>
    </source>
</evidence>
<reference evidence="1 2" key="1">
    <citation type="journal article" date="2024" name="IMA Fungus">
        <title>Apiospora arundinis, a panoply of carbohydrate-active enzymes and secondary metabolites.</title>
        <authorList>
            <person name="Sorensen T."/>
            <person name="Petersen C."/>
            <person name="Muurmann A.T."/>
            <person name="Christiansen J.V."/>
            <person name="Brundto M.L."/>
            <person name="Overgaard C.K."/>
            <person name="Boysen A.T."/>
            <person name="Wollenberg R.D."/>
            <person name="Larsen T.O."/>
            <person name="Sorensen J.L."/>
            <person name="Nielsen K.L."/>
            <person name="Sondergaard T.E."/>
        </authorList>
    </citation>
    <scope>NUCLEOTIDE SEQUENCE [LARGE SCALE GENOMIC DNA]</scope>
    <source>
        <strain evidence="1 2">AAU 773</strain>
    </source>
</reference>
<name>A0ABR2IF52_9PEZI</name>
<comment type="caution">
    <text evidence="1">The sequence shown here is derived from an EMBL/GenBank/DDBJ whole genome shotgun (WGS) entry which is preliminary data.</text>
</comment>
<keyword evidence="2" id="KW-1185">Reference proteome</keyword>
<proteinExistence type="predicted"/>
<dbReference type="Proteomes" id="UP001390339">
    <property type="component" value="Unassembled WGS sequence"/>
</dbReference>